<dbReference type="RefSeq" id="WP_004946576.1">
    <property type="nucleotide sequence ID" value="NZ_PESE01000001.1"/>
</dbReference>
<sequence length="198" mass="21006">MSAVFIIGGAGKVGLRLSKILADKGHAVHALHRLPEQAQFIRLQGAKPVSGSLTELDAEALATVMKGCDVVVFSAGAGGKGGPEMTNAVDGEGLKTAAEAAALAGISRFLLVSAFPEASRGETTSASFENYMRVKKQAEVVLAESALDWVILRPGLLRDDKGSGFVRTGLAIPYGEGRRVLKPGPATRYRRWRRAFWS</sequence>
<dbReference type="Pfam" id="PF13460">
    <property type="entry name" value="NAD_binding_10"/>
    <property type="match status" value="1"/>
</dbReference>
<name>A0A318P7H9_SERPL</name>
<comment type="caution">
    <text evidence="2">The sequence shown here is derived from an EMBL/GenBank/DDBJ whole genome shotgun (WGS) entry which is preliminary data.</text>
</comment>
<evidence type="ECO:0000313" key="3">
    <source>
        <dbReference type="Proteomes" id="UP000248196"/>
    </source>
</evidence>
<dbReference type="SUPFAM" id="SSF51735">
    <property type="entry name" value="NAD(P)-binding Rossmann-fold domains"/>
    <property type="match status" value="1"/>
</dbReference>
<dbReference type="PANTHER" id="PTHR15020">
    <property type="entry name" value="FLAVIN REDUCTASE-RELATED"/>
    <property type="match status" value="1"/>
</dbReference>
<protein>
    <submittedName>
        <fullName evidence="2">NAD-dependent dehydratase</fullName>
    </submittedName>
</protein>
<dbReference type="OrthoDB" id="9803892at2"/>
<evidence type="ECO:0000259" key="1">
    <source>
        <dbReference type="Pfam" id="PF13460"/>
    </source>
</evidence>
<dbReference type="PANTHER" id="PTHR15020:SF50">
    <property type="entry name" value="UPF0659 PROTEIN YMR090W"/>
    <property type="match status" value="1"/>
</dbReference>
<reference evidence="2 3" key="1">
    <citation type="submission" date="2017-11" db="EMBL/GenBank/DDBJ databases">
        <title>Genome sequence of the oocydin A producing rhizobacterium Serratia plymuthica 4Rx5.</title>
        <authorList>
            <person name="Matilla M.A."/>
            <person name="Udaondo Z."/>
            <person name="Salmond G.P.C."/>
        </authorList>
    </citation>
    <scope>NUCLEOTIDE SEQUENCE [LARGE SCALE GENOMIC DNA]</scope>
    <source>
        <strain evidence="2 3">4Rx5</strain>
    </source>
</reference>
<dbReference type="InterPro" id="IPR016040">
    <property type="entry name" value="NAD(P)-bd_dom"/>
</dbReference>
<feature type="domain" description="NAD(P)-binding" evidence="1">
    <location>
        <begin position="8"/>
        <end position="168"/>
    </location>
</feature>
<proteinExistence type="predicted"/>
<dbReference type="EMBL" id="PESE01000001">
    <property type="protein sequence ID" value="PYD40735.1"/>
    <property type="molecule type" value="Genomic_DNA"/>
</dbReference>
<evidence type="ECO:0000313" key="2">
    <source>
        <dbReference type="EMBL" id="PYD40735.1"/>
    </source>
</evidence>
<dbReference type="AlphaFoldDB" id="A0A318P7H9"/>
<dbReference type="Gene3D" id="3.40.50.720">
    <property type="entry name" value="NAD(P)-binding Rossmann-like Domain"/>
    <property type="match status" value="1"/>
</dbReference>
<dbReference type="Proteomes" id="UP000248196">
    <property type="component" value="Unassembled WGS sequence"/>
</dbReference>
<dbReference type="InterPro" id="IPR036291">
    <property type="entry name" value="NAD(P)-bd_dom_sf"/>
</dbReference>
<accession>A0A318P7H9</accession>
<gene>
    <name evidence="2" type="ORF">CT690_05495</name>
</gene>
<organism evidence="2 3">
    <name type="scientific">Serratia plymuthica</name>
    <dbReference type="NCBI Taxonomy" id="82996"/>
    <lineage>
        <taxon>Bacteria</taxon>
        <taxon>Pseudomonadati</taxon>
        <taxon>Pseudomonadota</taxon>
        <taxon>Gammaproteobacteria</taxon>
        <taxon>Enterobacterales</taxon>
        <taxon>Yersiniaceae</taxon>
        <taxon>Serratia</taxon>
    </lineage>
</organism>